<sequence length="291" mass="32744">MDLQGQLCQSEYLGKIINAIKLMLSGDESNKNQAKKELFGIVSENALNMIINYLREQAAEMDNPHYKEIFDDESFKPELAACAKNIGTVVKKYYHQEIDSDELIIGLIQDSGMIPIVKCFIDAAAQGDDNLASALQQISAVKFQAAQALDFLNQHGVQDVVQLGGVSLELAGVMISFYAALAAYKEIEKSAAAYAAAQDERIALERENRAFIQMLDTYRAEMNDWIDRYLSERISVFRDGFAMMDQAVLEGDADQFIQGNTEIQRILNYEVQFTNQQEFDELMDADEPFKL</sequence>
<dbReference type="Proteomes" id="UP000461754">
    <property type="component" value="Unassembled WGS sequence"/>
</dbReference>
<organism evidence="1 2">
    <name type="scientific">Pseudoramibacter porci</name>
    <dbReference type="NCBI Taxonomy" id="2606631"/>
    <lineage>
        <taxon>Bacteria</taxon>
        <taxon>Bacillati</taxon>
        <taxon>Bacillota</taxon>
        <taxon>Clostridia</taxon>
        <taxon>Eubacteriales</taxon>
        <taxon>Eubacteriaceae</taxon>
        <taxon>Pseudoramibacter</taxon>
    </lineage>
</organism>
<protein>
    <submittedName>
        <fullName evidence="1">Uncharacterized protein</fullName>
    </submittedName>
</protein>
<keyword evidence="2" id="KW-1185">Reference proteome</keyword>
<proteinExistence type="predicted"/>
<dbReference type="AlphaFoldDB" id="A0A7X2TAF5"/>
<dbReference type="EMBL" id="VUMO01000014">
    <property type="protein sequence ID" value="MSS20529.1"/>
    <property type="molecule type" value="Genomic_DNA"/>
</dbReference>
<accession>A0A7X2TAF5</accession>
<evidence type="ECO:0000313" key="2">
    <source>
        <dbReference type="Proteomes" id="UP000461754"/>
    </source>
</evidence>
<dbReference type="RefSeq" id="WP_154576894.1">
    <property type="nucleotide sequence ID" value="NZ_VUMO01000014.1"/>
</dbReference>
<name>A0A7X2TAF5_9FIRM</name>
<reference evidence="1 2" key="1">
    <citation type="submission" date="2019-08" db="EMBL/GenBank/DDBJ databases">
        <title>In-depth cultivation of the pig gut microbiome towards novel bacterial diversity and tailored functional studies.</title>
        <authorList>
            <person name="Wylensek D."/>
            <person name="Hitch T.C.A."/>
            <person name="Clavel T."/>
        </authorList>
    </citation>
    <scope>NUCLEOTIDE SEQUENCE [LARGE SCALE GENOMIC DNA]</scope>
    <source>
        <strain evidence="1 2">RF-744-FAT-4</strain>
    </source>
</reference>
<evidence type="ECO:0000313" key="1">
    <source>
        <dbReference type="EMBL" id="MSS20529.1"/>
    </source>
</evidence>
<gene>
    <name evidence="1" type="ORF">FYJ52_08980</name>
</gene>
<comment type="caution">
    <text evidence="1">The sequence shown here is derived from an EMBL/GenBank/DDBJ whole genome shotgun (WGS) entry which is preliminary data.</text>
</comment>